<keyword evidence="10" id="KW-1185">Reference proteome</keyword>
<keyword evidence="3 7" id="KW-0479">Metal-binding</keyword>
<evidence type="ECO:0000313" key="10">
    <source>
        <dbReference type="Proteomes" id="UP000184267"/>
    </source>
</evidence>
<dbReference type="EMBL" id="MNAD01000734">
    <property type="protein sequence ID" value="OJT10781.1"/>
    <property type="molecule type" value="Genomic_DNA"/>
</dbReference>
<comment type="caution">
    <text evidence="9">The sequence shown here is derived from an EMBL/GenBank/DDBJ whole genome shotgun (WGS) entry which is preliminary data.</text>
</comment>
<proteinExistence type="inferred from homology"/>
<comment type="function">
    <text evidence="8">Reversible hydration of carbon dioxide.</text>
</comment>
<dbReference type="Pfam" id="PF00484">
    <property type="entry name" value="Pro_CA"/>
    <property type="match status" value="1"/>
</dbReference>
<evidence type="ECO:0000256" key="7">
    <source>
        <dbReference type="PIRSR" id="PIRSR601765-1"/>
    </source>
</evidence>
<dbReference type="InterPro" id="IPR001765">
    <property type="entry name" value="Carbonic_anhydrase"/>
</dbReference>
<evidence type="ECO:0000256" key="3">
    <source>
        <dbReference type="ARBA" id="ARBA00022723"/>
    </source>
</evidence>
<feature type="binding site" evidence="7">
    <location>
        <position position="103"/>
    </location>
    <ligand>
        <name>Zn(2+)</name>
        <dbReference type="ChEBI" id="CHEBI:29105"/>
    </ligand>
</feature>
<dbReference type="SMART" id="SM00947">
    <property type="entry name" value="Pro_CA"/>
    <property type="match status" value="1"/>
</dbReference>
<keyword evidence="4 7" id="KW-0862">Zinc</keyword>
<dbReference type="OMA" id="LAINKEW"/>
<accession>A0A1M2VT39</accession>
<evidence type="ECO:0000256" key="8">
    <source>
        <dbReference type="RuleBase" id="RU003956"/>
    </source>
</evidence>
<gene>
    <name evidence="9" type="ORF">TRAPUB_12703</name>
</gene>
<dbReference type="InterPro" id="IPR036874">
    <property type="entry name" value="Carbonic_anhydrase_sf"/>
</dbReference>
<comment type="catalytic activity">
    <reaction evidence="6 8">
        <text>hydrogencarbonate + H(+) = CO2 + H2O</text>
        <dbReference type="Rhea" id="RHEA:10748"/>
        <dbReference type="ChEBI" id="CHEBI:15377"/>
        <dbReference type="ChEBI" id="CHEBI:15378"/>
        <dbReference type="ChEBI" id="CHEBI:16526"/>
        <dbReference type="ChEBI" id="CHEBI:17544"/>
        <dbReference type="EC" id="4.2.1.1"/>
    </reaction>
</comment>
<sequence length="143" mass="15553">MPQEFVLTCLLAINKEWAAEFEKKHPGYLKAKSNKNPQTPHVLYIGCSDSRVPESVVLNAMPGEIFVHRNIANQFRLDDDSALSVLAFAVESLRVDHIIVAGHTGCGGVQTALDTAHPPPPLHAQMDTMSVDILRGKISADIG</sequence>
<dbReference type="SUPFAM" id="SSF53056">
    <property type="entry name" value="beta-carbonic anhydrase, cab"/>
    <property type="match status" value="1"/>
</dbReference>
<comment type="cofactor">
    <cofactor evidence="7">
        <name>Zn(2+)</name>
        <dbReference type="ChEBI" id="CHEBI:29105"/>
    </cofactor>
    <text evidence="7">Binds 1 zinc ion per subunit.</text>
</comment>
<evidence type="ECO:0000313" key="9">
    <source>
        <dbReference type="EMBL" id="OJT10781.1"/>
    </source>
</evidence>
<dbReference type="AlphaFoldDB" id="A0A1M2VT39"/>
<keyword evidence="5 8" id="KW-0456">Lyase</keyword>
<dbReference type="Proteomes" id="UP000184267">
    <property type="component" value="Unassembled WGS sequence"/>
</dbReference>
<organism evidence="9 10">
    <name type="scientific">Trametes pubescens</name>
    <name type="common">White-rot fungus</name>
    <dbReference type="NCBI Taxonomy" id="154538"/>
    <lineage>
        <taxon>Eukaryota</taxon>
        <taxon>Fungi</taxon>
        <taxon>Dikarya</taxon>
        <taxon>Basidiomycota</taxon>
        <taxon>Agaricomycotina</taxon>
        <taxon>Agaricomycetes</taxon>
        <taxon>Polyporales</taxon>
        <taxon>Polyporaceae</taxon>
        <taxon>Trametes</taxon>
    </lineage>
</organism>
<reference evidence="9 10" key="1">
    <citation type="submission" date="2016-10" db="EMBL/GenBank/DDBJ databases">
        <title>Genome sequence of the basidiomycete white-rot fungus Trametes pubescens.</title>
        <authorList>
            <person name="Makela M.R."/>
            <person name="Granchi Z."/>
            <person name="Peng M."/>
            <person name="De Vries R.P."/>
            <person name="Grigoriev I."/>
            <person name="Riley R."/>
            <person name="Hilden K."/>
        </authorList>
    </citation>
    <scope>NUCLEOTIDE SEQUENCE [LARGE SCALE GENOMIC DNA]</scope>
    <source>
        <strain evidence="9 10">FBCC735</strain>
    </source>
</reference>
<dbReference type="GO" id="GO:0008270">
    <property type="term" value="F:zinc ion binding"/>
    <property type="evidence" value="ECO:0007669"/>
    <property type="project" value="UniProtKB-UniRule"/>
</dbReference>
<feature type="binding site" evidence="7">
    <location>
        <position position="106"/>
    </location>
    <ligand>
        <name>Zn(2+)</name>
        <dbReference type="ChEBI" id="CHEBI:29105"/>
    </ligand>
</feature>
<dbReference type="GO" id="GO:0071244">
    <property type="term" value="P:cellular response to carbon dioxide"/>
    <property type="evidence" value="ECO:0007669"/>
    <property type="project" value="TreeGrafter"/>
</dbReference>
<evidence type="ECO:0000256" key="1">
    <source>
        <dbReference type="ARBA" id="ARBA00006217"/>
    </source>
</evidence>
<dbReference type="GO" id="GO:0034599">
    <property type="term" value="P:cellular response to oxidative stress"/>
    <property type="evidence" value="ECO:0007669"/>
    <property type="project" value="TreeGrafter"/>
</dbReference>
<feature type="binding site" evidence="7">
    <location>
        <position position="49"/>
    </location>
    <ligand>
        <name>Zn(2+)</name>
        <dbReference type="ChEBI" id="CHEBI:29105"/>
    </ligand>
</feature>
<protein>
    <recommendedName>
        <fullName evidence="2 8">Carbonic anhydrase</fullName>
        <ecNumber evidence="2 8">4.2.1.1</ecNumber>
    </recommendedName>
    <alternativeName>
        <fullName evidence="8">Carbonate dehydratase</fullName>
    </alternativeName>
</protein>
<dbReference type="STRING" id="154538.A0A1M2VT39"/>
<evidence type="ECO:0000256" key="2">
    <source>
        <dbReference type="ARBA" id="ARBA00012925"/>
    </source>
</evidence>
<comment type="similarity">
    <text evidence="1 8">Belongs to the beta-class carbonic anhydrase family.</text>
</comment>
<feature type="binding site" evidence="7">
    <location>
        <position position="47"/>
    </location>
    <ligand>
        <name>Zn(2+)</name>
        <dbReference type="ChEBI" id="CHEBI:29105"/>
    </ligand>
</feature>
<evidence type="ECO:0000256" key="5">
    <source>
        <dbReference type="ARBA" id="ARBA00023239"/>
    </source>
</evidence>
<dbReference type="OrthoDB" id="10248475at2759"/>
<evidence type="ECO:0000256" key="4">
    <source>
        <dbReference type="ARBA" id="ARBA00022833"/>
    </source>
</evidence>
<dbReference type="GO" id="GO:0004089">
    <property type="term" value="F:carbonate dehydratase activity"/>
    <property type="evidence" value="ECO:0007669"/>
    <property type="project" value="UniProtKB-UniRule"/>
</dbReference>
<evidence type="ECO:0000256" key="6">
    <source>
        <dbReference type="ARBA" id="ARBA00048348"/>
    </source>
</evidence>
<dbReference type="PANTHER" id="PTHR11002:SF76">
    <property type="entry name" value="CARBONIC ANHYDRASE"/>
    <property type="match status" value="1"/>
</dbReference>
<name>A0A1M2VT39_TRAPU</name>
<dbReference type="Gene3D" id="3.40.1050.10">
    <property type="entry name" value="Carbonic anhydrase"/>
    <property type="match status" value="1"/>
</dbReference>
<dbReference type="PANTHER" id="PTHR11002">
    <property type="entry name" value="CARBONIC ANHYDRASE"/>
    <property type="match status" value="1"/>
</dbReference>
<dbReference type="EC" id="4.2.1.1" evidence="2 8"/>